<dbReference type="PANTHER" id="PTHR35632">
    <property type="entry name" value="MAJOR POLLEN ALLERGEN OLE E 6-LIKE"/>
    <property type="match status" value="1"/>
</dbReference>
<name>A0A6P6WIK3_COFAR</name>
<feature type="signal peptide" evidence="1">
    <location>
        <begin position="1"/>
        <end position="26"/>
    </location>
</feature>
<keyword evidence="1" id="KW-0732">Signal</keyword>
<reference evidence="2" key="1">
    <citation type="journal article" date="2025" name="Foods">
        <title>Unveiling the Microbial Signatures of Arabica Coffee Cherries: Insights into Ripeness Specific Diversity, Functional Traits, and Implications for Quality and Safety.</title>
        <authorList>
            <consortium name="RefSeq"/>
            <person name="Tenea G.N."/>
            <person name="Cifuentes V."/>
            <person name="Reyes P."/>
            <person name="Cevallos-Vallejos M."/>
        </authorList>
    </citation>
    <scope>NUCLEOTIDE SEQUENCE [LARGE SCALE GENOMIC DNA]</scope>
</reference>
<evidence type="ECO:0000313" key="3">
    <source>
        <dbReference type="RefSeq" id="XP_027115040.1"/>
    </source>
</evidence>
<feature type="chain" id="PRO_5028343396" evidence="1">
    <location>
        <begin position="27"/>
        <end position="75"/>
    </location>
</feature>
<dbReference type="Gene3D" id="1.10.287.720">
    <property type="entry name" value="Pollen allergen ole e 6"/>
    <property type="match status" value="1"/>
</dbReference>
<organism evidence="2 3">
    <name type="scientific">Coffea arabica</name>
    <name type="common">Arabian coffee</name>
    <dbReference type="NCBI Taxonomy" id="13443"/>
    <lineage>
        <taxon>Eukaryota</taxon>
        <taxon>Viridiplantae</taxon>
        <taxon>Streptophyta</taxon>
        <taxon>Embryophyta</taxon>
        <taxon>Tracheophyta</taxon>
        <taxon>Spermatophyta</taxon>
        <taxon>Magnoliopsida</taxon>
        <taxon>eudicotyledons</taxon>
        <taxon>Gunneridae</taxon>
        <taxon>Pentapetalae</taxon>
        <taxon>asterids</taxon>
        <taxon>lamiids</taxon>
        <taxon>Gentianales</taxon>
        <taxon>Rubiaceae</taxon>
        <taxon>Ixoroideae</taxon>
        <taxon>Gardenieae complex</taxon>
        <taxon>Bertiereae - Coffeeae clade</taxon>
        <taxon>Coffeeae</taxon>
        <taxon>Coffea</taxon>
    </lineage>
</organism>
<dbReference type="AlphaFoldDB" id="A0A6P6WIK3"/>
<gene>
    <name evidence="3" type="primary">LOC113733095</name>
</gene>
<dbReference type="GeneID" id="113733095"/>
<keyword evidence="2" id="KW-1185">Reference proteome</keyword>
<accession>A0A6P6WIK3</accession>
<dbReference type="InterPro" id="IPR036466">
    <property type="entry name" value="Pollen_allergen_ole-e-6_sf"/>
</dbReference>
<protein>
    <submittedName>
        <fullName evidence="3">Major pollen allergen Ole e 6-like</fullName>
    </submittedName>
</protein>
<proteinExistence type="predicted"/>
<dbReference type="Pfam" id="PF09253">
    <property type="entry name" value="Ole_e_6"/>
    <property type="match status" value="1"/>
</dbReference>
<dbReference type="Proteomes" id="UP001652660">
    <property type="component" value="Chromosome 2e"/>
</dbReference>
<dbReference type="RefSeq" id="XP_027115040.1">
    <property type="nucleotide sequence ID" value="XM_027259239.2"/>
</dbReference>
<dbReference type="SUPFAM" id="SSF111388">
    <property type="entry name" value="Pollen allergen ole e 6"/>
    <property type="match status" value="1"/>
</dbReference>
<dbReference type="PANTHER" id="PTHR35632:SF1">
    <property type="entry name" value="MAJOR POLLEN ALLERGEN OLE E 6-LIKE"/>
    <property type="match status" value="1"/>
</dbReference>
<evidence type="ECO:0000256" key="1">
    <source>
        <dbReference type="SAM" id="SignalP"/>
    </source>
</evidence>
<evidence type="ECO:0000313" key="2">
    <source>
        <dbReference type="Proteomes" id="UP001652660"/>
    </source>
</evidence>
<sequence>MAKQFVAVFLMCMVVVAAVHIHKAEATTAQQFSDCYNSCYNGCYQDGKGIGSTFCEMKCDADCVAKETKAKLLGE</sequence>
<dbReference type="InterPro" id="IPR015333">
    <property type="entry name" value="Pollen_allergen_ole-e-6"/>
</dbReference>
<reference evidence="3" key="2">
    <citation type="submission" date="2025-08" db="UniProtKB">
        <authorList>
            <consortium name="RefSeq"/>
        </authorList>
    </citation>
    <scope>IDENTIFICATION</scope>
    <source>
        <tissue evidence="3">Leaves</tissue>
    </source>
</reference>